<keyword evidence="3" id="KW-1185">Reference proteome</keyword>
<dbReference type="InterPro" id="IPR000073">
    <property type="entry name" value="AB_hydrolase_1"/>
</dbReference>
<dbReference type="PRINTS" id="PR00111">
    <property type="entry name" value="ABHYDROLASE"/>
</dbReference>
<accession>A0ABS6B6C3</accession>
<dbReference type="GO" id="GO:0016787">
    <property type="term" value="F:hydrolase activity"/>
    <property type="evidence" value="ECO:0007669"/>
    <property type="project" value="UniProtKB-KW"/>
</dbReference>
<name>A0ABS6B6C3_9NOCA</name>
<dbReference type="Proteomes" id="UP000733379">
    <property type="component" value="Unassembled WGS sequence"/>
</dbReference>
<dbReference type="RefSeq" id="WP_215921938.1">
    <property type="nucleotide sequence ID" value="NZ_JAHKNI010000012.1"/>
</dbReference>
<evidence type="ECO:0000259" key="1">
    <source>
        <dbReference type="Pfam" id="PF00561"/>
    </source>
</evidence>
<dbReference type="InterPro" id="IPR029058">
    <property type="entry name" value="AB_hydrolase_fold"/>
</dbReference>
<dbReference type="InterPro" id="IPR050471">
    <property type="entry name" value="AB_hydrolase"/>
</dbReference>
<feature type="domain" description="AB hydrolase-1" evidence="1">
    <location>
        <begin position="35"/>
        <end position="282"/>
    </location>
</feature>
<organism evidence="2 3">
    <name type="scientific">Nocardia albiluteola</name>
    <dbReference type="NCBI Taxonomy" id="2842303"/>
    <lineage>
        <taxon>Bacteria</taxon>
        <taxon>Bacillati</taxon>
        <taxon>Actinomycetota</taxon>
        <taxon>Actinomycetes</taxon>
        <taxon>Mycobacteriales</taxon>
        <taxon>Nocardiaceae</taxon>
        <taxon>Nocardia</taxon>
    </lineage>
</organism>
<dbReference type="SUPFAM" id="SSF53474">
    <property type="entry name" value="alpha/beta-Hydrolases"/>
    <property type="match status" value="1"/>
</dbReference>
<sequence length="296" mass="31653">MSRDDSRMPESMVLADGRTASWYEHGDRSGSPCVFLPGSATSGHAGVALDAVAMASGIRMISVDRPGLGRSDPAPGRRLVDWAGDIEQLADHLALERFGLLGHSAGGAYALAVAYRFPDRVTCTVVGAGSPPYSEDWTRADGVVSRMSRFYNGMAVHTPRLYGALSALSAPRSAKAVDRLMALVARGSSPDAEFARKYPDQTRASMEALGDGYRQGSAGPTDDLATLCRPWGFDLGEVTGPVEWWHGEQDTTVSPRSGREVTSRLPHVTTHFVDGGHYAMFANATQAMIPLQQAGR</sequence>
<reference evidence="2 3" key="1">
    <citation type="submission" date="2021-06" db="EMBL/GenBank/DDBJ databases">
        <title>Actinomycetes sequencing.</title>
        <authorList>
            <person name="Shan Q."/>
        </authorList>
    </citation>
    <scope>NUCLEOTIDE SEQUENCE [LARGE SCALE GENOMIC DNA]</scope>
    <source>
        <strain evidence="2 3">NEAU-G5</strain>
    </source>
</reference>
<dbReference type="PANTHER" id="PTHR43433:SF10">
    <property type="entry name" value="AB HYDROLASE-1 DOMAIN-CONTAINING PROTEIN"/>
    <property type="match status" value="1"/>
</dbReference>
<evidence type="ECO:0000313" key="2">
    <source>
        <dbReference type="EMBL" id="MBU3065871.1"/>
    </source>
</evidence>
<dbReference type="EMBL" id="JAHKNI010000012">
    <property type="protein sequence ID" value="MBU3065871.1"/>
    <property type="molecule type" value="Genomic_DNA"/>
</dbReference>
<keyword evidence="2" id="KW-0378">Hydrolase</keyword>
<protein>
    <submittedName>
        <fullName evidence="2">Alpha/beta hydrolase</fullName>
    </submittedName>
</protein>
<dbReference type="Gene3D" id="3.40.50.1820">
    <property type="entry name" value="alpha/beta hydrolase"/>
    <property type="match status" value="1"/>
</dbReference>
<dbReference type="PANTHER" id="PTHR43433">
    <property type="entry name" value="HYDROLASE, ALPHA/BETA FOLD FAMILY PROTEIN"/>
    <property type="match status" value="1"/>
</dbReference>
<proteinExistence type="predicted"/>
<dbReference type="Pfam" id="PF00561">
    <property type="entry name" value="Abhydrolase_1"/>
    <property type="match status" value="1"/>
</dbReference>
<gene>
    <name evidence="2" type="ORF">KO481_30655</name>
</gene>
<comment type="caution">
    <text evidence="2">The sequence shown here is derived from an EMBL/GenBank/DDBJ whole genome shotgun (WGS) entry which is preliminary data.</text>
</comment>
<evidence type="ECO:0000313" key="3">
    <source>
        <dbReference type="Proteomes" id="UP000733379"/>
    </source>
</evidence>